<accession>A0A401PQ56</accession>
<sequence>MQAASETVPIEYVEGPYGELIVDSAEDISTESTFEEKGPGSTWGVGHAMDSAKVDVAMGPQENCCLGEAHSDSSQKEKELTSVFVGGGSWEELNLNARGLVPEHANKETDPETGHQWVKEEPHLEIGLAQVLQIT</sequence>
<gene>
    <name evidence="1" type="ORF">scyTo_0018192</name>
</gene>
<proteinExistence type="predicted"/>
<organism evidence="1 2">
    <name type="scientific">Scyliorhinus torazame</name>
    <name type="common">Cloudy catshark</name>
    <name type="synonym">Catulus torazame</name>
    <dbReference type="NCBI Taxonomy" id="75743"/>
    <lineage>
        <taxon>Eukaryota</taxon>
        <taxon>Metazoa</taxon>
        <taxon>Chordata</taxon>
        <taxon>Craniata</taxon>
        <taxon>Vertebrata</taxon>
        <taxon>Chondrichthyes</taxon>
        <taxon>Elasmobranchii</taxon>
        <taxon>Galeomorphii</taxon>
        <taxon>Galeoidea</taxon>
        <taxon>Carcharhiniformes</taxon>
        <taxon>Scyliorhinidae</taxon>
        <taxon>Scyliorhinus</taxon>
    </lineage>
</organism>
<dbReference type="Proteomes" id="UP000288216">
    <property type="component" value="Unassembled WGS sequence"/>
</dbReference>
<protein>
    <submittedName>
        <fullName evidence="1">Uncharacterized protein</fullName>
    </submittedName>
</protein>
<comment type="caution">
    <text evidence="1">The sequence shown here is derived from an EMBL/GenBank/DDBJ whole genome shotgun (WGS) entry which is preliminary data.</text>
</comment>
<dbReference type="EMBL" id="BFAA01012430">
    <property type="protein sequence ID" value="GCB75237.1"/>
    <property type="molecule type" value="Genomic_DNA"/>
</dbReference>
<dbReference type="OrthoDB" id="10496622at2759"/>
<evidence type="ECO:0000313" key="2">
    <source>
        <dbReference type="Proteomes" id="UP000288216"/>
    </source>
</evidence>
<keyword evidence="2" id="KW-1185">Reference proteome</keyword>
<name>A0A401PQ56_SCYTO</name>
<evidence type="ECO:0000313" key="1">
    <source>
        <dbReference type="EMBL" id="GCB75237.1"/>
    </source>
</evidence>
<dbReference type="AlphaFoldDB" id="A0A401PQ56"/>
<reference evidence="1 2" key="1">
    <citation type="journal article" date="2018" name="Nat. Ecol. Evol.">
        <title>Shark genomes provide insights into elasmobranch evolution and the origin of vertebrates.</title>
        <authorList>
            <person name="Hara Y"/>
            <person name="Yamaguchi K"/>
            <person name="Onimaru K"/>
            <person name="Kadota M"/>
            <person name="Koyanagi M"/>
            <person name="Keeley SD"/>
            <person name="Tatsumi K"/>
            <person name="Tanaka K"/>
            <person name="Motone F"/>
            <person name="Kageyama Y"/>
            <person name="Nozu R"/>
            <person name="Adachi N"/>
            <person name="Nishimura O"/>
            <person name="Nakagawa R"/>
            <person name="Tanegashima C"/>
            <person name="Kiyatake I"/>
            <person name="Matsumoto R"/>
            <person name="Murakumo K"/>
            <person name="Nishida K"/>
            <person name="Terakita A"/>
            <person name="Kuratani S"/>
            <person name="Sato K"/>
            <person name="Hyodo S Kuraku.S."/>
        </authorList>
    </citation>
    <scope>NUCLEOTIDE SEQUENCE [LARGE SCALE GENOMIC DNA]</scope>
</reference>